<accession>A0A099WH87</accession>
<proteinExistence type="predicted"/>
<dbReference type="InterPro" id="IPR025623">
    <property type="entry name" value="YusW"/>
</dbReference>
<dbReference type="AlphaFoldDB" id="A0A099WH87"/>
<dbReference type="Pfam" id="PF14039">
    <property type="entry name" value="YusW"/>
    <property type="match status" value="1"/>
</dbReference>
<name>A0A099WH87_9LIST</name>
<evidence type="ECO:0000313" key="2">
    <source>
        <dbReference type="Proteomes" id="UP000029844"/>
    </source>
</evidence>
<dbReference type="RefSeq" id="WP_036083933.1">
    <property type="nucleotide sequence ID" value="NZ_CBCSHQ010000001.1"/>
</dbReference>
<dbReference type="EMBL" id="JNFA01000005">
    <property type="protein sequence ID" value="KGL43485.1"/>
    <property type="molecule type" value="Genomic_DNA"/>
</dbReference>
<gene>
    <name evidence="1" type="ORF">EP57_02600</name>
</gene>
<dbReference type="OrthoDB" id="2360640at2"/>
<dbReference type="Proteomes" id="UP000029844">
    <property type="component" value="Unassembled WGS sequence"/>
</dbReference>
<reference evidence="1 2" key="1">
    <citation type="submission" date="2014-05" db="EMBL/GenBank/DDBJ databases">
        <title>Novel Listeriaceae from food processing environments.</title>
        <authorList>
            <person name="den Bakker H.C."/>
        </authorList>
    </citation>
    <scope>NUCLEOTIDE SEQUENCE [LARGE SCALE GENOMIC DNA]</scope>
    <source>
        <strain evidence="1 2">FSL A5-0281</strain>
    </source>
</reference>
<protein>
    <submittedName>
        <fullName evidence="1">Uncharacterized protein</fullName>
    </submittedName>
</protein>
<sequence>MNKFVKVAAATGVALSLGLTTIAPTTSLAAEQIGNITYQDSYKTIQQFTKADLAKLTGVEVTTANVNAVYNQLKVNKTWTKAGFKAAEAKQIAASATAYTQQLKGILTDIAKNSNKGLHLAYITTPYTTQVNFGTFGSSSSGSAGTDTPAVTPAALSVTKIEVQIEYKKQDVEFQYEVKSNGTVKAKFENEFTKEKLEGAAAQAKIEAIFANFDIQKKSQTQIVNQVLTKLNLGKDYKEFEFEAKFSNNSKLEFEI</sequence>
<keyword evidence="2" id="KW-1185">Reference proteome</keyword>
<organism evidence="1 2">
    <name type="scientific">Listeria booriae</name>
    <dbReference type="NCBI Taxonomy" id="1552123"/>
    <lineage>
        <taxon>Bacteria</taxon>
        <taxon>Bacillati</taxon>
        <taxon>Bacillota</taxon>
        <taxon>Bacilli</taxon>
        <taxon>Bacillales</taxon>
        <taxon>Listeriaceae</taxon>
        <taxon>Listeria</taxon>
    </lineage>
</organism>
<dbReference type="GeneID" id="58716324"/>
<dbReference type="STRING" id="1552123.EP57_02600"/>
<evidence type="ECO:0000313" key="1">
    <source>
        <dbReference type="EMBL" id="KGL43485.1"/>
    </source>
</evidence>
<comment type="caution">
    <text evidence="1">The sequence shown here is derived from an EMBL/GenBank/DDBJ whole genome shotgun (WGS) entry which is preliminary data.</text>
</comment>